<dbReference type="AlphaFoldDB" id="A0A1F6MAS9"/>
<feature type="signal peptide" evidence="2">
    <location>
        <begin position="1"/>
        <end position="27"/>
    </location>
</feature>
<evidence type="ECO:0000256" key="2">
    <source>
        <dbReference type="SAM" id="SignalP"/>
    </source>
</evidence>
<dbReference type="Pfam" id="PF07907">
    <property type="entry name" value="YibE_F"/>
    <property type="match status" value="1"/>
</dbReference>
<proteinExistence type="predicted"/>
<dbReference type="Proteomes" id="UP000176282">
    <property type="component" value="Unassembled WGS sequence"/>
</dbReference>
<accession>A0A1F6MAS9</accession>
<keyword evidence="1" id="KW-0472">Membrane</keyword>
<dbReference type="EMBL" id="MFQB01000008">
    <property type="protein sequence ID" value="OGH68736.1"/>
    <property type="molecule type" value="Genomic_DNA"/>
</dbReference>
<keyword evidence="1" id="KW-0812">Transmembrane</keyword>
<feature type="transmembrane region" description="Helical" evidence="1">
    <location>
        <begin position="352"/>
        <end position="377"/>
    </location>
</feature>
<dbReference type="PANTHER" id="PTHR41771:SF1">
    <property type="entry name" value="MEMBRANE PROTEIN"/>
    <property type="match status" value="1"/>
</dbReference>
<evidence type="ECO:0008006" key="5">
    <source>
        <dbReference type="Google" id="ProtNLM"/>
    </source>
</evidence>
<keyword evidence="1" id="KW-1133">Transmembrane helix</keyword>
<keyword evidence="2" id="KW-0732">Signal</keyword>
<reference evidence="3 4" key="1">
    <citation type="journal article" date="2016" name="Nat. Commun.">
        <title>Thousands of microbial genomes shed light on interconnected biogeochemical processes in an aquifer system.</title>
        <authorList>
            <person name="Anantharaman K."/>
            <person name="Brown C.T."/>
            <person name="Hug L.A."/>
            <person name="Sharon I."/>
            <person name="Castelle C.J."/>
            <person name="Probst A.J."/>
            <person name="Thomas B.C."/>
            <person name="Singh A."/>
            <person name="Wilkins M.J."/>
            <person name="Karaoz U."/>
            <person name="Brodie E.L."/>
            <person name="Williams K.H."/>
            <person name="Hubbard S.S."/>
            <person name="Banfield J.F."/>
        </authorList>
    </citation>
    <scope>NUCLEOTIDE SEQUENCE [LARGE SCALE GENOMIC DNA]</scope>
</reference>
<feature type="chain" id="PRO_5009525608" description="YibE/F family protein" evidence="2">
    <location>
        <begin position="28"/>
        <end position="384"/>
    </location>
</feature>
<feature type="transmembrane region" description="Helical" evidence="1">
    <location>
        <begin position="249"/>
        <end position="271"/>
    </location>
</feature>
<feature type="transmembrane region" description="Helical" evidence="1">
    <location>
        <begin position="207"/>
        <end position="229"/>
    </location>
</feature>
<feature type="transmembrane region" description="Helical" evidence="1">
    <location>
        <begin position="312"/>
        <end position="332"/>
    </location>
</feature>
<dbReference type="PANTHER" id="PTHR41771">
    <property type="entry name" value="MEMBRANE PROTEIN-RELATED"/>
    <property type="match status" value="1"/>
</dbReference>
<feature type="transmembrane region" description="Helical" evidence="1">
    <location>
        <begin position="156"/>
        <end position="176"/>
    </location>
</feature>
<feature type="transmembrane region" description="Helical" evidence="1">
    <location>
        <begin position="182"/>
        <end position="200"/>
    </location>
</feature>
<protein>
    <recommendedName>
        <fullName evidence="5">YibE/F family protein</fullName>
    </recommendedName>
</protein>
<organism evidence="3 4">
    <name type="scientific">Candidatus Magasanikbacteria bacterium RIFCSPHIGHO2_02_FULL_47_14</name>
    <dbReference type="NCBI Taxonomy" id="1798680"/>
    <lineage>
        <taxon>Bacteria</taxon>
        <taxon>Candidatus Magasanikiibacteriota</taxon>
    </lineage>
</organism>
<comment type="caution">
    <text evidence="3">The sequence shown here is derived from an EMBL/GenBank/DDBJ whole genome shotgun (WGS) entry which is preliminary data.</text>
</comment>
<evidence type="ECO:0000256" key="1">
    <source>
        <dbReference type="SAM" id="Phobius"/>
    </source>
</evidence>
<sequence length="384" mass="42001">MSKYRTLIYAFLFFTFLFFSSIYSAQAQEPTTTTPTSTPSFSETASDEFYRAKILTIKEEVGHEETVASVYTIEAQITNGLEKDTVVTITHYDSTGSFEKRNMGVGDTVVLTKTYDYTGTPLYYLMDVYRVPALYFISGVFFFLAVWFGRKKGITSILGLALSFVILIKFVVAKILDGSDPLLISLIGATIIAVVSIYLAHGLQKRTTVAVISTLITLWLSAGLAWIFVSLTRLTGFGTEEAFLLATGPLSHIDLRGLLLAAIIIGALGVLDDITTAQAATIDEIKKANPAVSFVQLYKHGLSVGQEHISSLINTLVLAYAGASFPLLLLFQYSHLQPAWVVVNSEFMAEEIVRTLVGSSALILAVPITTLLATYTFSKRKSPD</sequence>
<dbReference type="InterPro" id="IPR012507">
    <property type="entry name" value="YibE_F"/>
</dbReference>
<evidence type="ECO:0000313" key="4">
    <source>
        <dbReference type="Proteomes" id="UP000176282"/>
    </source>
</evidence>
<feature type="transmembrane region" description="Helical" evidence="1">
    <location>
        <begin position="129"/>
        <end position="149"/>
    </location>
</feature>
<evidence type="ECO:0000313" key="3">
    <source>
        <dbReference type="EMBL" id="OGH68736.1"/>
    </source>
</evidence>
<name>A0A1F6MAS9_9BACT</name>
<gene>
    <name evidence="3" type="ORF">A3J66_02645</name>
</gene>